<sequence>MKYYHLDANHSCRLEKLGYWNPWDGPCMNPVHISAILREFSRTLIRHTAWVRPTAILACLSLPMSTVLPTEASCSSYRTAVNQVHW</sequence>
<proteinExistence type="predicted"/>
<reference evidence="1" key="1">
    <citation type="submission" date="2019-11" db="UniProtKB">
        <authorList>
            <consortium name="WormBaseParasite"/>
        </authorList>
    </citation>
    <scope>IDENTIFICATION</scope>
</reference>
<accession>A0A5K3EGA1</accession>
<name>A0A5K3EGA1_MESCO</name>
<evidence type="ECO:0000313" key="1">
    <source>
        <dbReference type="WBParaSite" id="MCU_000319-RA"/>
    </source>
</evidence>
<organism evidence="1">
    <name type="scientific">Mesocestoides corti</name>
    <name type="common">Flatworm</name>
    <dbReference type="NCBI Taxonomy" id="53468"/>
    <lineage>
        <taxon>Eukaryota</taxon>
        <taxon>Metazoa</taxon>
        <taxon>Spiralia</taxon>
        <taxon>Lophotrochozoa</taxon>
        <taxon>Platyhelminthes</taxon>
        <taxon>Cestoda</taxon>
        <taxon>Eucestoda</taxon>
        <taxon>Cyclophyllidea</taxon>
        <taxon>Mesocestoididae</taxon>
        <taxon>Mesocestoides</taxon>
    </lineage>
</organism>
<dbReference type="WBParaSite" id="MCU_000319-RA">
    <property type="protein sequence ID" value="MCU_000319-RA"/>
    <property type="gene ID" value="MCU_000319"/>
</dbReference>
<protein>
    <submittedName>
        <fullName evidence="1">Uncharacterized protein</fullName>
    </submittedName>
</protein>
<dbReference type="AlphaFoldDB" id="A0A5K3EGA1"/>